<dbReference type="EMBL" id="CAJNOO010000867">
    <property type="protein sequence ID" value="CAF1051013.1"/>
    <property type="molecule type" value="Genomic_DNA"/>
</dbReference>
<dbReference type="EMBL" id="CAJOAX010011449">
    <property type="protein sequence ID" value="CAF4093873.1"/>
    <property type="molecule type" value="Genomic_DNA"/>
</dbReference>
<name>A0A818SFW5_9BILA</name>
<comment type="caution">
    <text evidence="3">The sequence shown here is derived from an EMBL/GenBank/DDBJ whole genome shotgun (WGS) entry which is preliminary data.</text>
</comment>
<evidence type="ECO:0000313" key="5">
    <source>
        <dbReference type="Proteomes" id="UP000663874"/>
    </source>
</evidence>
<gene>
    <name evidence="3" type="ORF">FNK824_LOCUS7273</name>
    <name evidence="4" type="ORF">OTI717_LOCUS33811</name>
    <name evidence="1" type="ORF">RFH988_LOCUS16735</name>
    <name evidence="2" type="ORF">SEV965_LOCUS23826</name>
</gene>
<dbReference type="AlphaFoldDB" id="A0A818SFW5"/>
<dbReference type="Proteomes" id="UP000663874">
    <property type="component" value="Unassembled WGS sequence"/>
</dbReference>
<sequence>MEQDEKLQDIFIINVGALLPRNECQIQIMYVTELDLFSRNKIRFIVPTTIAPRCNPSVGGISSPASTQAKYVQSVPYTIDFQCQIDKLHGEIKSVSSSSHSIAIQFNDNTCSITFDQKNTFMDRDIILDIELSTRTNTILAVEKQW</sequence>
<dbReference type="Proteomes" id="UP000663823">
    <property type="component" value="Unassembled WGS sequence"/>
</dbReference>
<evidence type="ECO:0000313" key="2">
    <source>
        <dbReference type="EMBL" id="CAF1252843.1"/>
    </source>
</evidence>
<accession>A0A818SFW5</accession>
<evidence type="ECO:0000313" key="3">
    <source>
        <dbReference type="EMBL" id="CAF3672199.1"/>
    </source>
</evidence>
<dbReference type="PANTHER" id="PTHR45737">
    <property type="entry name" value="VON WILLEBRAND FACTOR A DOMAIN-CONTAINING PROTEIN 5A"/>
    <property type="match status" value="1"/>
</dbReference>
<dbReference type="EMBL" id="CAJNOU010001793">
    <property type="protein sequence ID" value="CAF1252843.1"/>
    <property type="molecule type" value="Genomic_DNA"/>
</dbReference>
<evidence type="ECO:0000313" key="4">
    <source>
        <dbReference type="EMBL" id="CAF4093873.1"/>
    </source>
</evidence>
<dbReference type="EMBL" id="CAJOBE010000668">
    <property type="protein sequence ID" value="CAF3672199.1"/>
    <property type="molecule type" value="Genomic_DNA"/>
</dbReference>
<dbReference type="Proteomes" id="UP000663889">
    <property type="component" value="Unassembled WGS sequence"/>
</dbReference>
<organism evidence="3 5">
    <name type="scientific">Rotaria sordida</name>
    <dbReference type="NCBI Taxonomy" id="392033"/>
    <lineage>
        <taxon>Eukaryota</taxon>
        <taxon>Metazoa</taxon>
        <taxon>Spiralia</taxon>
        <taxon>Gnathifera</taxon>
        <taxon>Rotifera</taxon>
        <taxon>Eurotatoria</taxon>
        <taxon>Bdelloidea</taxon>
        <taxon>Philodinida</taxon>
        <taxon>Philodinidae</taxon>
        <taxon>Rotaria</taxon>
    </lineage>
</organism>
<proteinExistence type="predicted"/>
<evidence type="ECO:0000313" key="1">
    <source>
        <dbReference type="EMBL" id="CAF1051013.1"/>
    </source>
</evidence>
<dbReference type="PANTHER" id="PTHR45737:SF6">
    <property type="entry name" value="VON WILLEBRAND FACTOR A DOMAIN-CONTAINING PROTEIN 5A"/>
    <property type="match status" value="1"/>
</dbReference>
<protein>
    <submittedName>
        <fullName evidence="3">Uncharacterized protein</fullName>
    </submittedName>
</protein>
<reference evidence="3" key="1">
    <citation type="submission" date="2021-02" db="EMBL/GenBank/DDBJ databases">
        <authorList>
            <person name="Nowell W R."/>
        </authorList>
    </citation>
    <scope>NUCLEOTIDE SEQUENCE</scope>
</reference>
<dbReference type="Proteomes" id="UP000663882">
    <property type="component" value="Unassembled WGS sequence"/>
</dbReference>
<dbReference type="OrthoDB" id="10149232at2759"/>